<name>A0ABX0XBK2_9BACT</name>
<reference evidence="1 2" key="1">
    <citation type="submission" date="2020-03" db="EMBL/GenBank/DDBJ databases">
        <title>Genomic Encyclopedia of Type Strains, Phase IV (KMG-IV): sequencing the most valuable type-strain genomes for metagenomic binning, comparative biology and taxonomic classification.</title>
        <authorList>
            <person name="Goeker M."/>
        </authorList>
    </citation>
    <scope>NUCLEOTIDE SEQUENCE [LARGE SCALE GENOMIC DNA]</scope>
    <source>
        <strain evidence="1 2">DSM 105096</strain>
    </source>
</reference>
<gene>
    <name evidence="1" type="ORF">GGR27_002145</name>
</gene>
<dbReference type="Gene3D" id="3.40.50.2000">
    <property type="entry name" value="Glycogen Phosphorylase B"/>
    <property type="match status" value="1"/>
</dbReference>
<protein>
    <recommendedName>
        <fullName evidence="3">Glycosyltransferase</fullName>
    </recommendedName>
</protein>
<proteinExistence type="predicted"/>
<evidence type="ECO:0000313" key="1">
    <source>
        <dbReference type="EMBL" id="NJC26635.1"/>
    </source>
</evidence>
<evidence type="ECO:0008006" key="3">
    <source>
        <dbReference type="Google" id="ProtNLM"/>
    </source>
</evidence>
<dbReference type="Proteomes" id="UP000770785">
    <property type="component" value="Unassembled WGS sequence"/>
</dbReference>
<sequence length="351" mass="39001">MATLAYYAHYYGSGHCRYADFAASVVPNGIPVFSSRDFDFRYANPVIRIPDEEFDHALREHHLITLPNYLHYSPVGVDKVRQRSLQILQTVEELDVELVIVDISVEVAALLRASSVPYLYVRLFGDRRDVAHEEAFRGAMGLIAYFPEALESESTPDWVRKKTVYIGFKPSPTKPSQLAEEPNLPADAILFVRGFGAAEELEGALARVQRIFPERPLIGIGDFSPMATALLDWSLGVVQDITPYLRQASVVVAACGSNLTAEVLRAGKPFVPVPCQRPYREQVEIAEALYRAGLCVSLEDFLAGATPPVPYFARVAEERYAAYFGGLAATDDWRTYLGVELKYVPIPGHSL</sequence>
<evidence type="ECO:0000313" key="2">
    <source>
        <dbReference type="Proteomes" id="UP000770785"/>
    </source>
</evidence>
<comment type="caution">
    <text evidence="1">The sequence shown here is derived from an EMBL/GenBank/DDBJ whole genome shotgun (WGS) entry which is preliminary data.</text>
</comment>
<dbReference type="RefSeq" id="WP_168037402.1">
    <property type="nucleotide sequence ID" value="NZ_JAATJH010000003.1"/>
</dbReference>
<dbReference type="EMBL" id="JAATJH010000003">
    <property type="protein sequence ID" value="NJC26635.1"/>
    <property type="molecule type" value="Genomic_DNA"/>
</dbReference>
<accession>A0ABX0XBK2</accession>
<dbReference type="SUPFAM" id="SSF53756">
    <property type="entry name" value="UDP-Glycosyltransferase/glycogen phosphorylase"/>
    <property type="match status" value="1"/>
</dbReference>
<organism evidence="1 2">
    <name type="scientific">Neolewinella antarctica</name>
    <dbReference type="NCBI Taxonomy" id="442734"/>
    <lineage>
        <taxon>Bacteria</taxon>
        <taxon>Pseudomonadati</taxon>
        <taxon>Bacteroidota</taxon>
        <taxon>Saprospiria</taxon>
        <taxon>Saprospirales</taxon>
        <taxon>Lewinellaceae</taxon>
        <taxon>Neolewinella</taxon>
    </lineage>
</organism>
<keyword evidence="2" id="KW-1185">Reference proteome</keyword>